<reference evidence="1" key="1">
    <citation type="submission" date="2022-10" db="EMBL/GenBank/DDBJ databases">
        <title>Chitiniphilus purpureus sp. nov., a novel chitin-degrading bacterium isolated from crawfish pond sediment.</title>
        <authorList>
            <person name="Li K."/>
        </authorList>
    </citation>
    <scope>NUCLEOTIDE SEQUENCE</scope>
    <source>
        <strain evidence="1">CD1</strain>
    </source>
</reference>
<accession>A0ABY6DQL3</accession>
<sequence>MNEASSLRLALRGATAPHHQEVDALFSVFALETHQGYRAFLRAHAQAVWPLELALEAAGVARLLPDWPQRRRRFALAQDLRRLGLVVPAPLDYRCADAAACWGTLYTLEGSRLGGALLARRVAGMPELTAASAYLTHGAGQPLWPTFLGQLEGTAGRMPLAALCEAACRAFECFARAGRLAAQEMVDNADARLARSIP</sequence>
<dbReference type="EMBL" id="CP106753">
    <property type="protein sequence ID" value="UXY15381.1"/>
    <property type="molecule type" value="Genomic_DNA"/>
</dbReference>
<organism evidence="1 2">
    <name type="scientific">Chitiniphilus purpureus</name>
    <dbReference type="NCBI Taxonomy" id="2981137"/>
    <lineage>
        <taxon>Bacteria</taxon>
        <taxon>Pseudomonadati</taxon>
        <taxon>Pseudomonadota</taxon>
        <taxon>Betaproteobacteria</taxon>
        <taxon>Neisseriales</taxon>
        <taxon>Chitinibacteraceae</taxon>
        <taxon>Chitiniphilus</taxon>
    </lineage>
</organism>
<proteinExistence type="predicted"/>
<protein>
    <submittedName>
        <fullName evidence="1">Biliverdin-producing heme oxygenase</fullName>
    </submittedName>
</protein>
<dbReference type="SUPFAM" id="SSF48613">
    <property type="entry name" value="Heme oxygenase-like"/>
    <property type="match status" value="1"/>
</dbReference>
<dbReference type="InterPro" id="IPR016084">
    <property type="entry name" value="Haem_Oase-like_multi-hlx"/>
</dbReference>
<dbReference type="Proteomes" id="UP001061302">
    <property type="component" value="Chromosome"/>
</dbReference>
<gene>
    <name evidence="1" type="ORF">N8I74_19050</name>
</gene>
<dbReference type="CDD" id="cd19166">
    <property type="entry name" value="HemeO-bac"/>
    <property type="match status" value="1"/>
</dbReference>
<dbReference type="RefSeq" id="WP_263124787.1">
    <property type="nucleotide sequence ID" value="NZ_CP106753.1"/>
</dbReference>
<evidence type="ECO:0000313" key="1">
    <source>
        <dbReference type="EMBL" id="UXY15381.1"/>
    </source>
</evidence>
<keyword evidence="2" id="KW-1185">Reference proteome</keyword>
<name>A0ABY6DQL3_9NEIS</name>
<dbReference type="Gene3D" id="1.20.910.10">
    <property type="entry name" value="Heme oxygenase-like"/>
    <property type="match status" value="1"/>
</dbReference>
<evidence type="ECO:0000313" key="2">
    <source>
        <dbReference type="Proteomes" id="UP001061302"/>
    </source>
</evidence>